<dbReference type="EMBL" id="VIAR01000003">
    <property type="protein sequence ID" value="TQD39814.1"/>
    <property type="molecule type" value="Genomic_DNA"/>
</dbReference>
<sequence length="108" mass="12712">MLQNFVHYGLHFVAVGAIAYWYDPKKWKKYWLLLIATMLIDIDHLWASPVFDPDRCSINYHFLHTYWAGAIYLLGSIVIRNKSLRLVCIGLVFHLITDAIDCYWSSFN</sequence>
<dbReference type="Proteomes" id="UP000317169">
    <property type="component" value="Unassembled WGS sequence"/>
</dbReference>
<organism evidence="2 3">
    <name type="scientific">Haloflavibacter putidus</name>
    <dbReference type="NCBI Taxonomy" id="2576776"/>
    <lineage>
        <taxon>Bacteria</taxon>
        <taxon>Pseudomonadati</taxon>
        <taxon>Bacteroidota</taxon>
        <taxon>Flavobacteriia</taxon>
        <taxon>Flavobacteriales</taxon>
        <taxon>Flavobacteriaceae</taxon>
        <taxon>Haloflavibacter</taxon>
    </lineage>
</organism>
<proteinExistence type="predicted"/>
<evidence type="ECO:0000313" key="2">
    <source>
        <dbReference type="EMBL" id="TQD39814.1"/>
    </source>
</evidence>
<gene>
    <name evidence="2" type="ORF">FKR84_04805</name>
</gene>
<keyword evidence="1" id="KW-0812">Transmembrane</keyword>
<accession>A0A507ZU76</accession>
<feature type="transmembrane region" description="Helical" evidence="1">
    <location>
        <begin position="6"/>
        <end position="23"/>
    </location>
</feature>
<dbReference type="InterPro" id="IPR046125">
    <property type="entry name" value="DUF6122"/>
</dbReference>
<reference evidence="2 3" key="1">
    <citation type="submission" date="2019-06" db="EMBL/GenBank/DDBJ databases">
        <title>Flavibacter putida gen. nov., sp. nov., a novel marine bacterium of the family Flavobacteriaceae isolated from coastal seawater.</title>
        <authorList>
            <person name="Feng X."/>
        </authorList>
    </citation>
    <scope>NUCLEOTIDE SEQUENCE [LARGE SCALE GENOMIC DNA]</scope>
    <source>
        <strain evidence="2 3">PLHSN227</strain>
    </source>
</reference>
<evidence type="ECO:0000313" key="3">
    <source>
        <dbReference type="Proteomes" id="UP000317169"/>
    </source>
</evidence>
<protein>
    <recommendedName>
        <fullName evidence="4">LexA-binding, inner membrane-associated hydrolase</fullName>
    </recommendedName>
</protein>
<dbReference type="RefSeq" id="WP_141421127.1">
    <property type="nucleotide sequence ID" value="NZ_VIAR01000003.1"/>
</dbReference>
<name>A0A507ZU76_9FLAO</name>
<comment type="caution">
    <text evidence="2">The sequence shown here is derived from an EMBL/GenBank/DDBJ whole genome shotgun (WGS) entry which is preliminary data.</text>
</comment>
<feature type="transmembrane region" description="Helical" evidence="1">
    <location>
        <begin position="60"/>
        <end position="79"/>
    </location>
</feature>
<evidence type="ECO:0008006" key="4">
    <source>
        <dbReference type="Google" id="ProtNLM"/>
    </source>
</evidence>
<dbReference type="Pfam" id="PF19617">
    <property type="entry name" value="DUF6122"/>
    <property type="match status" value="1"/>
</dbReference>
<feature type="transmembrane region" description="Helical" evidence="1">
    <location>
        <begin position="30"/>
        <end position="48"/>
    </location>
</feature>
<keyword evidence="1" id="KW-0472">Membrane</keyword>
<dbReference type="AlphaFoldDB" id="A0A507ZU76"/>
<keyword evidence="1" id="KW-1133">Transmembrane helix</keyword>
<dbReference type="OrthoDB" id="289051at2"/>
<evidence type="ECO:0000256" key="1">
    <source>
        <dbReference type="SAM" id="Phobius"/>
    </source>
</evidence>
<keyword evidence="3" id="KW-1185">Reference proteome</keyword>